<dbReference type="InterPro" id="IPR007371">
    <property type="entry name" value="TPK_catalytic"/>
</dbReference>
<proteinExistence type="predicted"/>
<dbReference type="EMBL" id="CP072842">
    <property type="protein sequence ID" value="QTV05369.1"/>
    <property type="molecule type" value="Genomic_DNA"/>
</dbReference>
<keyword evidence="4" id="KW-0067">ATP-binding</keyword>
<evidence type="ECO:0000256" key="2">
    <source>
        <dbReference type="ARBA" id="ARBA00022741"/>
    </source>
</evidence>
<evidence type="ECO:0000259" key="6">
    <source>
        <dbReference type="SMART" id="SM00983"/>
    </source>
</evidence>
<dbReference type="Pfam" id="PF04263">
    <property type="entry name" value="TPK_catalytic"/>
    <property type="match status" value="1"/>
</dbReference>
<dbReference type="Gene3D" id="3.40.50.10240">
    <property type="entry name" value="Thiamin pyrophosphokinase, catalytic domain"/>
    <property type="match status" value="1"/>
</dbReference>
<evidence type="ECO:0000256" key="4">
    <source>
        <dbReference type="ARBA" id="ARBA00022840"/>
    </source>
</evidence>
<gene>
    <name evidence="7" type="ORF">J9309_11415</name>
</gene>
<sequence>MNKKAILFLNGEVPDKTPIITKYQKIFCTDGSYEYLKDLGIIPDIITGDFDSIQTEKFPESSEIIHTPDQNFTDFEKALQIIKNQGFNSVDVLGASGKQQDHFLGNLNAAYKFKDSLSITFYDNYSTYSFISSPFKLNNILGKTISLFPFPETKGIITKGLEYPINNEDLNIINRIGTRNIAVDDEIEITYQSGDLILFIMD</sequence>
<evidence type="ECO:0000256" key="3">
    <source>
        <dbReference type="ARBA" id="ARBA00022777"/>
    </source>
</evidence>
<dbReference type="GO" id="GO:0004788">
    <property type="term" value="F:thiamine diphosphokinase activity"/>
    <property type="evidence" value="ECO:0007669"/>
    <property type="project" value="UniProtKB-EC"/>
</dbReference>
<dbReference type="InterPro" id="IPR036371">
    <property type="entry name" value="TPK_B1-bd_sf"/>
</dbReference>
<evidence type="ECO:0000256" key="1">
    <source>
        <dbReference type="ARBA" id="ARBA00022679"/>
    </source>
</evidence>
<keyword evidence="3" id="KW-0418">Kinase</keyword>
<feature type="domain" description="Thiamin pyrophosphokinase thiamin-binding" evidence="6">
    <location>
        <begin position="126"/>
        <end position="197"/>
    </location>
</feature>
<keyword evidence="1 7" id="KW-0808">Transferase</keyword>
<name>A0ABX7XBT0_9FLAO</name>
<dbReference type="SMART" id="SM00983">
    <property type="entry name" value="TPK_B1_binding"/>
    <property type="match status" value="1"/>
</dbReference>
<dbReference type="Proteomes" id="UP000672011">
    <property type="component" value="Chromosome"/>
</dbReference>
<evidence type="ECO:0000313" key="8">
    <source>
        <dbReference type="Proteomes" id="UP000672011"/>
    </source>
</evidence>
<dbReference type="PANTHER" id="PTHR41299:SF1">
    <property type="entry name" value="THIAMINE PYROPHOSPHOKINASE"/>
    <property type="match status" value="1"/>
</dbReference>
<keyword evidence="2" id="KW-0547">Nucleotide-binding</keyword>
<dbReference type="InterPro" id="IPR053149">
    <property type="entry name" value="TPK"/>
</dbReference>
<dbReference type="PANTHER" id="PTHR41299">
    <property type="entry name" value="THIAMINE PYROPHOSPHOKINASE"/>
    <property type="match status" value="1"/>
</dbReference>
<evidence type="ECO:0000313" key="7">
    <source>
        <dbReference type="EMBL" id="QTV05369.1"/>
    </source>
</evidence>
<dbReference type="InterPro" id="IPR006282">
    <property type="entry name" value="Thi_PPkinase"/>
</dbReference>
<dbReference type="SUPFAM" id="SSF63999">
    <property type="entry name" value="Thiamin pyrophosphokinase, catalytic domain"/>
    <property type="match status" value="1"/>
</dbReference>
<dbReference type="NCBIfam" id="TIGR01378">
    <property type="entry name" value="thi_PPkinase"/>
    <property type="match status" value="1"/>
</dbReference>
<accession>A0ABX7XBT0</accession>
<dbReference type="CDD" id="cd07995">
    <property type="entry name" value="TPK"/>
    <property type="match status" value="1"/>
</dbReference>
<dbReference type="EC" id="2.7.6.2" evidence="5"/>
<keyword evidence="8" id="KW-1185">Reference proteome</keyword>
<dbReference type="InterPro" id="IPR007373">
    <property type="entry name" value="Thiamin_PyroPKinase_B1-bd"/>
</dbReference>
<organism evidence="7 8">
    <name type="scientific">Faecalibacter bovis</name>
    <dbReference type="NCBI Taxonomy" id="2898187"/>
    <lineage>
        <taxon>Bacteria</taxon>
        <taxon>Pseudomonadati</taxon>
        <taxon>Bacteroidota</taxon>
        <taxon>Flavobacteriia</taxon>
        <taxon>Flavobacteriales</taxon>
        <taxon>Weeksellaceae</taxon>
        <taxon>Faecalibacter</taxon>
    </lineage>
</organism>
<reference evidence="7 8" key="1">
    <citation type="journal article" date="2021" name="Int. J. Syst. Evol. Microbiol.">
        <title>Faecalibacter bovis sp. nov., isolated from cow faeces.</title>
        <authorList>
            <person name="Li F."/>
            <person name="Zhao W."/>
            <person name="Hong Q."/>
            <person name="Shao Q."/>
            <person name="Song J."/>
            <person name="Yang S."/>
        </authorList>
    </citation>
    <scope>NUCLEOTIDE SEQUENCE [LARGE SCALE GENOMIC DNA]</scope>
    <source>
        <strain evidence="7 8">ZY171143</strain>
    </source>
</reference>
<evidence type="ECO:0000256" key="5">
    <source>
        <dbReference type="NCBIfam" id="TIGR01378"/>
    </source>
</evidence>
<dbReference type="SUPFAM" id="SSF63862">
    <property type="entry name" value="Thiamin pyrophosphokinase, substrate-binding domain"/>
    <property type="match status" value="1"/>
</dbReference>
<reference evidence="8" key="2">
    <citation type="submission" date="2021-04" db="EMBL/GenBank/DDBJ databases">
        <title>Taxonomy of Flavobacteriaceae bacterium ZY171143.</title>
        <authorList>
            <person name="Li F."/>
        </authorList>
    </citation>
    <scope>NUCLEOTIDE SEQUENCE [LARGE SCALE GENOMIC DNA]</scope>
    <source>
        <strain evidence="8">ZY171143</strain>
    </source>
</reference>
<dbReference type="RefSeq" id="WP_230476008.1">
    <property type="nucleotide sequence ID" value="NZ_CP072842.1"/>
</dbReference>
<dbReference type="InterPro" id="IPR036759">
    <property type="entry name" value="TPK_catalytic_sf"/>
</dbReference>
<protein>
    <recommendedName>
        <fullName evidence="5">Thiamine diphosphokinase</fullName>
        <ecNumber evidence="5">2.7.6.2</ecNumber>
    </recommendedName>
</protein>
<dbReference type="Pfam" id="PF04265">
    <property type="entry name" value="TPK_B1_binding"/>
    <property type="match status" value="1"/>
</dbReference>